<reference evidence="2" key="1">
    <citation type="submission" date="2022-07" db="EMBL/GenBank/DDBJ databases">
        <title>Phylogenomic reconstructions and comparative analyses of Kickxellomycotina fungi.</title>
        <authorList>
            <person name="Reynolds N.K."/>
            <person name="Stajich J.E."/>
            <person name="Barry K."/>
            <person name="Grigoriev I.V."/>
            <person name="Crous P."/>
            <person name="Smith M.E."/>
        </authorList>
    </citation>
    <scope>NUCLEOTIDE SEQUENCE</scope>
    <source>
        <strain evidence="2">RSA 861</strain>
    </source>
</reference>
<keyword evidence="3" id="KW-1185">Reference proteome</keyword>
<evidence type="ECO:0000313" key="3">
    <source>
        <dbReference type="Proteomes" id="UP001150569"/>
    </source>
</evidence>
<dbReference type="OrthoDB" id="5599116at2759"/>
<proteinExistence type="predicted"/>
<feature type="region of interest" description="Disordered" evidence="1">
    <location>
        <begin position="175"/>
        <end position="218"/>
    </location>
</feature>
<organism evidence="2 3">
    <name type="scientific">Tieghemiomyces parasiticus</name>
    <dbReference type="NCBI Taxonomy" id="78921"/>
    <lineage>
        <taxon>Eukaryota</taxon>
        <taxon>Fungi</taxon>
        <taxon>Fungi incertae sedis</taxon>
        <taxon>Zoopagomycota</taxon>
        <taxon>Kickxellomycotina</taxon>
        <taxon>Dimargaritomycetes</taxon>
        <taxon>Dimargaritales</taxon>
        <taxon>Dimargaritaceae</taxon>
        <taxon>Tieghemiomyces</taxon>
    </lineage>
</organism>
<protein>
    <submittedName>
        <fullName evidence="2">Uncharacterized protein</fullName>
    </submittedName>
</protein>
<feature type="compositionally biased region" description="Polar residues" evidence="1">
    <location>
        <begin position="313"/>
        <end position="323"/>
    </location>
</feature>
<evidence type="ECO:0000313" key="2">
    <source>
        <dbReference type="EMBL" id="KAJ1926483.1"/>
    </source>
</evidence>
<comment type="caution">
    <text evidence="2">The sequence shown here is derived from an EMBL/GenBank/DDBJ whole genome shotgun (WGS) entry which is preliminary data.</text>
</comment>
<sequence length="491" mass="53507">MESHRKPTFSILDASACSSRHPNLTPPLDAFLSQSDADLSDISRCTSLAHPTGGPLLSESAPQYYPPATGGPTALNPEYDGSDSFDSHWTSLVSLAHPNLPPPDREPVDKLLGRKGAEPNVLATGGDRVERSEFQFQFPLSGRPAGVNDRGTLAYAEAYSAIATSATAAVSFTTSSRAGSIRASSSSSTSAPSRRPRSTRAYTTATSTDPSPNLVGGEAHPTTADLQHQVLQLQLELAQVRERHAQEALQRERKLAVVIDQYYRHPATHEASASLSDAALRDILQQVVGAYEARLADLHATGHRPEAQHFPTRGSSSDDQNSSRNHHQLPSAASSHTDGGCVLVAATQPPAMADKAPPSTMAEEALVAALRRENDLLKLRLHAFNHPGARRDDVVAMSPAESTAAAIPPNKTQLTRAFIHHDKLHWKYQLWKVDDLVDSDCRYLIKEFMLLFKVNDPRHLMTWLHLRRARHQERHVAASLPPGTTAQHPRH</sequence>
<accession>A0A9W8AC97</accession>
<dbReference type="AlphaFoldDB" id="A0A9W8AC97"/>
<feature type="compositionally biased region" description="Low complexity" evidence="1">
    <location>
        <begin position="175"/>
        <end position="208"/>
    </location>
</feature>
<dbReference type="Proteomes" id="UP001150569">
    <property type="component" value="Unassembled WGS sequence"/>
</dbReference>
<feature type="region of interest" description="Disordered" evidence="1">
    <location>
        <begin position="303"/>
        <end position="337"/>
    </location>
</feature>
<evidence type="ECO:0000256" key="1">
    <source>
        <dbReference type="SAM" id="MobiDB-lite"/>
    </source>
</evidence>
<feature type="region of interest" description="Disordered" evidence="1">
    <location>
        <begin position="50"/>
        <end position="81"/>
    </location>
</feature>
<name>A0A9W8AC97_9FUNG</name>
<dbReference type="EMBL" id="JANBPT010000167">
    <property type="protein sequence ID" value="KAJ1926483.1"/>
    <property type="molecule type" value="Genomic_DNA"/>
</dbReference>
<gene>
    <name evidence="2" type="ORF">IWQ60_003758</name>
</gene>